<evidence type="ECO:0000313" key="2">
    <source>
        <dbReference type="Proteomes" id="UP001177021"/>
    </source>
</evidence>
<keyword evidence="2" id="KW-1185">Reference proteome</keyword>
<evidence type="ECO:0000313" key="1">
    <source>
        <dbReference type="EMBL" id="CAJ2660383.1"/>
    </source>
</evidence>
<reference evidence="1" key="1">
    <citation type="submission" date="2023-10" db="EMBL/GenBank/DDBJ databases">
        <authorList>
            <person name="Rodriguez Cubillos JULIANA M."/>
            <person name="De Vega J."/>
        </authorList>
    </citation>
    <scope>NUCLEOTIDE SEQUENCE</scope>
</reference>
<accession>A0ACB0KV85</accession>
<protein>
    <submittedName>
        <fullName evidence="1">Uncharacterized protein</fullName>
    </submittedName>
</protein>
<gene>
    <name evidence="1" type="ORF">MILVUS5_LOCUS26343</name>
</gene>
<dbReference type="Proteomes" id="UP001177021">
    <property type="component" value="Unassembled WGS sequence"/>
</dbReference>
<name>A0ACB0KV85_TRIPR</name>
<proteinExistence type="predicted"/>
<organism evidence="1 2">
    <name type="scientific">Trifolium pratense</name>
    <name type="common">Red clover</name>
    <dbReference type="NCBI Taxonomy" id="57577"/>
    <lineage>
        <taxon>Eukaryota</taxon>
        <taxon>Viridiplantae</taxon>
        <taxon>Streptophyta</taxon>
        <taxon>Embryophyta</taxon>
        <taxon>Tracheophyta</taxon>
        <taxon>Spermatophyta</taxon>
        <taxon>Magnoliopsida</taxon>
        <taxon>eudicotyledons</taxon>
        <taxon>Gunneridae</taxon>
        <taxon>Pentapetalae</taxon>
        <taxon>rosids</taxon>
        <taxon>fabids</taxon>
        <taxon>Fabales</taxon>
        <taxon>Fabaceae</taxon>
        <taxon>Papilionoideae</taxon>
        <taxon>50 kb inversion clade</taxon>
        <taxon>NPAAA clade</taxon>
        <taxon>Hologalegina</taxon>
        <taxon>IRL clade</taxon>
        <taxon>Trifolieae</taxon>
        <taxon>Trifolium</taxon>
    </lineage>
</organism>
<sequence length="75" mass="8545">MQKVEIFPSEINLEISVDVLDEMIDGTCRFHEQDIEFNLVWGQFRHQVVSVPYYRSCGGSNCGPPTSCYVCSIIL</sequence>
<comment type="caution">
    <text evidence="1">The sequence shown here is derived from an EMBL/GenBank/DDBJ whole genome shotgun (WGS) entry which is preliminary data.</text>
</comment>
<dbReference type="EMBL" id="CASHSV030000311">
    <property type="protein sequence ID" value="CAJ2660383.1"/>
    <property type="molecule type" value="Genomic_DNA"/>
</dbReference>